<dbReference type="AlphaFoldDB" id="A0AAV5I623"/>
<sequence>MAGSHWNSLVLPSPQPVVSSNSLAGNLSSSPSPHSVAILNKKLLDEIKSITGTSSIQIANPQVYVPTTPIASSSASMSFPTKSSWADVVANDSGKGNLSFHPLEFRNGRLVILDTVHAKGLKSWDNCLVGTFLGGSSSNYGAIVHYVNKLSEKKGKILSLG</sequence>
<proteinExistence type="predicted"/>
<dbReference type="EMBL" id="BPVZ01000010">
    <property type="protein sequence ID" value="GKU96592.1"/>
    <property type="molecule type" value="Genomic_DNA"/>
</dbReference>
<name>A0AAV5I623_9ROSI</name>
<evidence type="ECO:0000313" key="2">
    <source>
        <dbReference type="Proteomes" id="UP001054252"/>
    </source>
</evidence>
<reference evidence="1 2" key="1">
    <citation type="journal article" date="2021" name="Commun. Biol.">
        <title>The genome of Shorea leprosula (Dipterocarpaceae) highlights the ecological relevance of drought in aseasonal tropical rainforests.</title>
        <authorList>
            <person name="Ng K.K.S."/>
            <person name="Kobayashi M.J."/>
            <person name="Fawcett J.A."/>
            <person name="Hatakeyama M."/>
            <person name="Paape T."/>
            <person name="Ng C.H."/>
            <person name="Ang C.C."/>
            <person name="Tnah L.H."/>
            <person name="Lee C.T."/>
            <person name="Nishiyama T."/>
            <person name="Sese J."/>
            <person name="O'Brien M.J."/>
            <person name="Copetti D."/>
            <person name="Mohd Noor M.I."/>
            <person name="Ong R.C."/>
            <person name="Putra M."/>
            <person name="Sireger I.Z."/>
            <person name="Indrioko S."/>
            <person name="Kosugi Y."/>
            <person name="Izuno A."/>
            <person name="Isagi Y."/>
            <person name="Lee S.L."/>
            <person name="Shimizu K.K."/>
        </authorList>
    </citation>
    <scope>NUCLEOTIDE SEQUENCE [LARGE SCALE GENOMIC DNA]</scope>
    <source>
        <strain evidence="1">214</strain>
    </source>
</reference>
<keyword evidence="2" id="KW-1185">Reference proteome</keyword>
<organism evidence="1 2">
    <name type="scientific">Rubroshorea leprosula</name>
    <dbReference type="NCBI Taxonomy" id="152421"/>
    <lineage>
        <taxon>Eukaryota</taxon>
        <taxon>Viridiplantae</taxon>
        <taxon>Streptophyta</taxon>
        <taxon>Embryophyta</taxon>
        <taxon>Tracheophyta</taxon>
        <taxon>Spermatophyta</taxon>
        <taxon>Magnoliopsida</taxon>
        <taxon>eudicotyledons</taxon>
        <taxon>Gunneridae</taxon>
        <taxon>Pentapetalae</taxon>
        <taxon>rosids</taxon>
        <taxon>malvids</taxon>
        <taxon>Malvales</taxon>
        <taxon>Dipterocarpaceae</taxon>
        <taxon>Rubroshorea</taxon>
    </lineage>
</organism>
<comment type="caution">
    <text evidence="1">The sequence shown here is derived from an EMBL/GenBank/DDBJ whole genome shotgun (WGS) entry which is preliminary data.</text>
</comment>
<protein>
    <submittedName>
        <fullName evidence="1">Uncharacterized protein</fullName>
    </submittedName>
</protein>
<dbReference type="Proteomes" id="UP001054252">
    <property type="component" value="Unassembled WGS sequence"/>
</dbReference>
<gene>
    <name evidence="1" type="ORF">SLEP1_g9811</name>
</gene>
<evidence type="ECO:0000313" key="1">
    <source>
        <dbReference type="EMBL" id="GKU96592.1"/>
    </source>
</evidence>
<accession>A0AAV5I623</accession>